<evidence type="ECO:0000313" key="6">
    <source>
        <dbReference type="EMBL" id="KFM74511.1"/>
    </source>
</evidence>
<dbReference type="SUPFAM" id="SSF53098">
    <property type="entry name" value="Ribonuclease H-like"/>
    <property type="match status" value="1"/>
</dbReference>
<name>A0A087TLI2_STEMI</name>
<dbReference type="AlphaFoldDB" id="A0A087TLI2"/>
<organism evidence="4 7">
    <name type="scientific">Stegodyphus mimosarum</name>
    <name type="common">African social velvet spider</name>
    <dbReference type="NCBI Taxonomy" id="407821"/>
    <lineage>
        <taxon>Eukaryota</taxon>
        <taxon>Metazoa</taxon>
        <taxon>Ecdysozoa</taxon>
        <taxon>Arthropoda</taxon>
        <taxon>Chelicerata</taxon>
        <taxon>Arachnida</taxon>
        <taxon>Araneae</taxon>
        <taxon>Araneomorphae</taxon>
        <taxon>Entelegynae</taxon>
        <taxon>Eresoidea</taxon>
        <taxon>Eresidae</taxon>
        <taxon>Stegodyphus</taxon>
    </lineage>
</organism>
<sequence>MIKLKPASAKKKDKSIQNKILIPKALIKDVLQTVHAPHFGIQKTYEFVKAKYYWRGMYSDTKSFVENCSECLQNKSRPHNTLPRLIPKKDLAPGEMIAIDIVGKLPRSTDNKFYVLTIIDHYSRYLETIPLNNCTSQSII</sequence>
<dbReference type="GO" id="GO:0003964">
    <property type="term" value="F:RNA-directed DNA polymerase activity"/>
    <property type="evidence" value="ECO:0007669"/>
    <property type="project" value="UniProtKB-EC"/>
</dbReference>
<dbReference type="PROSITE" id="PS50994">
    <property type="entry name" value="INTEGRASE"/>
    <property type="match status" value="1"/>
</dbReference>
<dbReference type="OMA" id="CHICACA"/>
<dbReference type="InterPro" id="IPR050951">
    <property type="entry name" value="Retrovirus_Pol_polyprotein"/>
</dbReference>
<evidence type="ECO:0000313" key="3">
    <source>
        <dbReference type="EMBL" id="KFM58176.1"/>
    </source>
</evidence>
<dbReference type="Pfam" id="PF17921">
    <property type="entry name" value="Integrase_H2C2"/>
    <property type="match status" value="1"/>
</dbReference>
<evidence type="ECO:0000256" key="1">
    <source>
        <dbReference type="ARBA" id="ARBA00012493"/>
    </source>
</evidence>
<keyword evidence="7" id="KW-1185">Reference proteome</keyword>
<dbReference type="FunFam" id="1.10.340.70:FF:000001">
    <property type="entry name" value="Retrovirus-related Pol polyprotein from transposon gypsy-like Protein"/>
    <property type="match status" value="1"/>
</dbReference>
<reference evidence="4 7" key="1">
    <citation type="submission" date="2013-11" db="EMBL/GenBank/DDBJ databases">
        <title>Genome sequencing of Stegodyphus mimosarum.</title>
        <authorList>
            <person name="Bechsgaard J."/>
        </authorList>
    </citation>
    <scope>NUCLEOTIDE SEQUENCE [LARGE SCALE GENOMIC DNA]</scope>
</reference>
<dbReference type="EMBL" id="KK112641">
    <property type="protein sequence ID" value="KFM58176.1"/>
    <property type="molecule type" value="Genomic_DNA"/>
</dbReference>
<dbReference type="Gene3D" id="3.30.420.10">
    <property type="entry name" value="Ribonuclease H-like superfamily/Ribonuclease H"/>
    <property type="match status" value="1"/>
</dbReference>
<gene>
    <name evidence="6" type="ORF">X975_09404</name>
    <name evidence="5" type="ORF">X975_14602</name>
    <name evidence="4" type="ORF">X975_19680</name>
    <name evidence="3" type="ORF">X975_21573</name>
</gene>
<accession>A0A087TLI2</accession>
<feature type="domain" description="Integrase catalytic" evidence="2">
    <location>
        <begin position="89"/>
        <end position="140"/>
    </location>
</feature>
<dbReference type="EMBL" id="KK115966">
    <property type="protein sequence ID" value="KFM66463.1"/>
    <property type="molecule type" value="Genomic_DNA"/>
</dbReference>
<dbReference type="InterPro" id="IPR012337">
    <property type="entry name" value="RNaseH-like_sf"/>
</dbReference>
<dbReference type="OrthoDB" id="10030726at2759"/>
<dbReference type="InterPro" id="IPR036397">
    <property type="entry name" value="RNaseH_sf"/>
</dbReference>
<feature type="non-terminal residue" evidence="4">
    <location>
        <position position="140"/>
    </location>
</feature>
<dbReference type="STRING" id="407821.A0A087TLI2"/>
<evidence type="ECO:0000313" key="5">
    <source>
        <dbReference type="EMBL" id="KFM66463.1"/>
    </source>
</evidence>
<dbReference type="PANTHER" id="PTHR37984:SF5">
    <property type="entry name" value="PROTEIN NYNRIN-LIKE"/>
    <property type="match status" value="1"/>
</dbReference>
<evidence type="ECO:0000313" key="4">
    <source>
        <dbReference type="EMBL" id="KFM65971.1"/>
    </source>
</evidence>
<evidence type="ECO:0000313" key="7">
    <source>
        <dbReference type="Proteomes" id="UP000054359"/>
    </source>
</evidence>
<dbReference type="GO" id="GO:0003676">
    <property type="term" value="F:nucleic acid binding"/>
    <property type="evidence" value="ECO:0007669"/>
    <property type="project" value="InterPro"/>
</dbReference>
<dbReference type="EMBL" id="KK119051">
    <property type="protein sequence ID" value="KFM74511.1"/>
    <property type="molecule type" value="Genomic_DNA"/>
</dbReference>
<dbReference type="EMBL" id="KK115771">
    <property type="protein sequence ID" value="KFM65971.1"/>
    <property type="molecule type" value="Genomic_DNA"/>
</dbReference>
<dbReference type="InterPro" id="IPR041588">
    <property type="entry name" value="Integrase_H2C2"/>
</dbReference>
<proteinExistence type="predicted"/>
<protein>
    <recommendedName>
        <fullName evidence="1">RNA-directed DNA polymerase</fullName>
        <ecNumber evidence="1">2.7.7.49</ecNumber>
    </recommendedName>
</protein>
<dbReference type="InterPro" id="IPR001584">
    <property type="entry name" value="Integrase_cat-core"/>
</dbReference>
<dbReference type="PANTHER" id="PTHR37984">
    <property type="entry name" value="PROTEIN CBG26694"/>
    <property type="match status" value="1"/>
</dbReference>
<dbReference type="GO" id="GO:0015074">
    <property type="term" value="P:DNA integration"/>
    <property type="evidence" value="ECO:0007669"/>
    <property type="project" value="InterPro"/>
</dbReference>
<dbReference type="Proteomes" id="UP000054359">
    <property type="component" value="Unassembled WGS sequence"/>
</dbReference>
<dbReference type="Gene3D" id="1.10.340.70">
    <property type="match status" value="1"/>
</dbReference>
<evidence type="ECO:0000259" key="2">
    <source>
        <dbReference type="PROSITE" id="PS50994"/>
    </source>
</evidence>
<dbReference type="EC" id="2.7.7.49" evidence="1"/>